<feature type="domain" description="Alpha/beta hydrolase fold-3" evidence="2">
    <location>
        <begin position="75"/>
        <end position="286"/>
    </location>
</feature>
<dbReference type="GO" id="GO:0016787">
    <property type="term" value="F:hydrolase activity"/>
    <property type="evidence" value="ECO:0007669"/>
    <property type="project" value="UniProtKB-KW"/>
</dbReference>
<keyword evidence="1 3" id="KW-0378">Hydrolase</keyword>
<dbReference type="InterPro" id="IPR013094">
    <property type="entry name" value="AB_hydrolase_3"/>
</dbReference>
<proteinExistence type="predicted"/>
<protein>
    <submittedName>
        <fullName evidence="3">Alpha/Beta hydrolase protein</fullName>
    </submittedName>
</protein>
<comment type="caution">
    <text evidence="3">The sequence shown here is derived from an EMBL/GenBank/DDBJ whole genome shotgun (WGS) entry which is preliminary data.</text>
</comment>
<sequence>MRQGPELPIDDAPARRTMFADRFSMVKPLNYDFRSVTVFQYSLQLPDGHELQIFGVHPPSPCLPSSSPPSPTPAVLYLHGGGMTMGSALDSQPLLAWYSSSAGLPLFSVEYRLAPEHRYPTPVEDCYAALKWLCNKAQELNIDTSRIAVMGDSAGGGLAAAVALLARDRADMPHPLAKQILIQPMLDDRASAAQSPTSHFVTWTWEDSLAGWTALLGERAGRCEDEVPCYAAPARASDLSSLPSTYVEVGTWDIFFGQVREYASRLRADGVDVDLQLYPGVPHAFHSILPEAQRARQARQNHLRALQSF</sequence>
<dbReference type="PANTHER" id="PTHR48081">
    <property type="entry name" value="AB HYDROLASE SUPERFAMILY PROTEIN C4A8.06C"/>
    <property type="match status" value="1"/>
</dbReference>
<dbReference type="Gene3D" id="3.40.50.1820">
    <property type="entry name" value="alpha/beta hydrolase"/>
    <property type="match status" value="1"/>
</dbReference>
<dbReference type="EMBL" id="JBFTWV010000020">
    <property type="protein sequence ID" value="KAL2797333.1"/>
    <property type="molecule type" value="Genomic_DNA"/>
</dbReference>
<gene>
    <name evidence="3" type="ORF">BJX66DRAFT_323504</name>
</gene>
<accession>A0ABR4GE63</accession>
<evidence type="ECO:0000259" key="2">
    <source>
        <dbReference type="Pfam" id="PF07859"/>
    </source>
</evidence>
<dbReference type="InterPro" id="IPR050300">
    <property type="entry name" value="GDXG_lipolytic_enzyme"/>
</dbReference>
<keyword evidence="4" id="KW-1185">Reference proteome</keyword>
<dbReference type="Proteomes" id="UP001610563">
    <property type="component" value="Unassembled WGS sequence"/>
</dbReference>
<dbReference type="Pfam" id="PF07859">
    <property type="entry name" value="Abhydrolase_3"/>
    <property type="match status" value="1"/>
</dbReference>
<evidence type="ECO:0000256" key="1">
    <source>
        <dbReference type="ARBA" id="ARBA00022801"/>
    </source>
</evidence>
<evidence type="ECO:0000313" key="3">
    <source>
        <dbReference type="EMBL" id="KAL2797333.1"/>
    </source>
</evidence>
<evidence type="ECO:0000313" key="4">
    <source>
        <dbReference type="Proteomes" id="UP001610563"/>
    </source>
</evidence>
<dbReference type="SUPFAM" id="SSF53474">
    <property type="entry name" value="alpha/beta-Hydrolases"/>
    <property type="match status" value="1"/>
</dbReference>
<name>A0ABR4GE63_9EURO</name>
<organism evidence="3 4">
    <name type="scientific">Aspergillus keveii</name>
    <dbReference type="NCBI Taxonomy" id="714993"/>
    <lineage>
        <taxon>Eukaryota</taxon>
        <taxon>Fungi</taxon>
        <taxon>Dikarya</taxon>
        <taxon>Ascomycota</taxon>
        <taxon>Pezizomycotina</taxon>
        <taxon>Eurotiomycetes</taxon>
        <taxon>Eurotiomycetidae</taxon>
        <taxon>Eurotiales</taxon>
        <taxon>Aspergillaceae</taxon>
        <taxon>Aspergillus</taxon>
        <taxon>Aspergillus subgen. Nidulantes</taxon>
    </lineage>
</organism>
<dbReference type="PANTHER" id="PTHR48081:SF8">
    <property type="entry name" value="ALPHA_BETA HYDROLASE FOLD-3 DOMAIN-CONTAINING PROTEIN-RELATED"/>
    <property type="match status" value="1"/>
</dbReference>
<reference evidence="3 4" key="1">
    <citation type="submission" date="2024-07" db="EMBL/GenBank/DDBJ databases">
        <title>Section-level genome sequencing and comparative genomics of Aspergillus sections Usti and Cavernicolus.</title>
        <authorList>
            <consortium name="Lawrence Berkeley National Laboratory"/>
            <person name="Nybo J.L."/>
            <person name="Vesth T.C."/>
            <person name="Theobald S."/>
            <person name="Frisvad J.C."/>
            <person name="Larsen T.O."/>
            <person name="Kjaerboelling I."/>
            <person name="Rothschild-Mancinelli K."/>
            <person name="Lyhne E.K."/>
            <person name="Kogle M.E."/>
            <person name="Barry K."/>
            <person name="Clum A."/>
            <person name="Na H."/>
            <person name="Ledsgaard L."/>
            <person name="Lin J."/>
            <person name="Lipzen A."/>
            <person name="Kuo A."/>
            <person name="Riley R."/>
            <person name="Mondo S."/>
            <person name="Labutti K."/>
            <person name="Haridas S."/>
            <person name="Pangalinan J."/>
            <person name="Salamov A.A."/>
            <person name="Simmons B.A."/>
            <person name="Magnuson J.K."/>
            <person name="Chen J."/>
            <person name="Drula E."/>
            <person name="Henrissat B."/>
            <person name="Wiebenga A."/>
            <person name="Lubbers R.J."/>
            <person name="Gomes A.C."/>
            <person name="Makela M.R."/>
            <person name="Stajich J."/>
            <person name="Grigoriev I.V."/>
            <person name="Mortensen U.H."/>
            <person name="De Vries R.P."/>
            <person name="Baker S.E."/>
            <person name="Andersen M.R."/>
        </authorList>
    </citation>
    <scope>NUCLEOTIDE SEQUENCE [LARGE SCALE GENOMIC DNA]</scope>
    <source>
        <strain evidence="3 4">CBS 209.92</strain>
    </source>
</reference>
<dbReference type="InterPro" id="IPR029058">
    <property type="entry name" value="AB_hydrolase_fold"/>
</dbReference>